<protein>
    <recommendedName>
        <fullName evidence="8">Cytochrome b5 heme-binding domain-containing protein</fullName>
    </recommendedName>
</protein>
<evidence type="ECO:0000256" key="7">
    <source>
        <dbReference type="SAM" id="SignalP"/>
    </source>
</evidence>
<feature type="domain" description="Cytochrome b5 heme-binding" evidence="8">
    <location>
        <begin position="45"/>
        <end position="146"/>
    </location>
</feature>
<keyword evidence="5" id="KW-0408">Iron</keyword>
<evidence type="ECO:0000313" key="10">
    <source>
        <dbReference type="Proteomes" id="UP001497383"/>
    </source>
</evidence>
<feature type="chain" id="PRO_5045119867" description="Cytochrome b5 heme-binding domain-containing protein" evidence="7">
    <location>
        <begin position="21"/>
        <end position="159"/>
    </location>
</feature>
<dbReference type="PANTHER" id="PTHR10281">
    <property type="entry name" value="MEMBRANE-ASSOCIATED PROGESTERONE RECEPTOR COMPONENT-RELATED"/>
    <property type="match status" value="1"/>
</dbReference>
<name>A0ABP0ZGQ1_9ASCO</name>
<sequence>MITTILVVLVILYFVRKIYTEIASSSNPLAAGEHLRDATIVQGKFTPKTLAKYNGRDSDRIFISVKNRVYDVTQGAAFYGPGGPYENFAGRDASRGLALNSFDPAVLTPLDQPIDDLKNLSKIELESLESWDEHFENRYKIVGTLHENGTVKEEDEKSL</sequence>
<dbReference type="InterPro" id="IPR036400">
    <property type="entry name" value="Cyt_B5-like_heme/steroid_sf"/>
</dbReference>
<dbReference type="Pfam" id="PF00173">
    <property type="entry name" value="Cyt-b5"/>
    <property type="match status" value="1"/>
</dbReference>
<dbReference type="Proteomes" id="UP001497383">
    <property type="component" value="Chromosome 2"/>
</dbReference>
<evidence type="ECO:0000256" key="2">
    <source>
        <dbReference type="ARBA" id="ARBA00022617"/>
    </source>
</evidence>
<organism evidence="9 10">
    <name type="scientific">Lodderomyces beijingensis</name>
    <dbReference type="NCBI Taxonomy" id="1775926"/>
    <lineage>
        <taxon>Eukaryota</taxon>
        <taxon>Fungi</taxon>
        <taxon>Dikarya</taxon>
        <taxon>Ascomycota</taxon>
        <taxon>Saccharomycotina</taxon>
        <taxon>Pichiomycetes</taxon>
        <taxon>Debaryomycetaceae</taxon>
        <taxon>Candida/Lodderomyces clade</taxon>
        <taxon>Lodderomyces</taxon>
    </lineage>
</organism>
<dbReference type="RefSeq" id="XP_066828496.1">
    <property type="nucleotide sequence ID" value="XM_066971459.1"/>
</dbReference>
<evidence type="ECO:0000259" key="8">
    <source>
        <dbReference type="SMART" id="SM01117"/>
    </source>
</evidence>
<accession>A0ABP0ZGQ1</accession>
<keyword evidence="4" id="KW-0256">Endoplasmic reticulum</keyword>
<reference evidence="9 10" key="1">
    <citation type="submission" date="2024-03" db="EMBL/GenBank/DDBJ databases">
        <authorList>
            <person name="Brejova B."/>
        </authorList>
    </citation>
    <scope>NUCLEOTIDE SEQUENCE [LARGE SCALE GENOMIC DNA]</scope>
    <source>
        <strain evidence="9 10">CBS 14171</strain>
    </source>
</reference>
<evidence type="ECO:0000256" key="3">
    <source>
        <dbReference type="ARBA" id="ARBA00022723"/>
    </source>
</evidence>
<keyword evidence="7" id="KW-0732">Signal</keyword>
<comment type="similarity">
    <text evidence="6">Belongs to the cytochrome b5 family. MAPR subfamily.</text>
</comment>
<evidence type="ECO:0000313" key="9">
    <source>
        <dbReference type="EMBL" id="CAK9437157.1"/>
    </source>
</evidence>
<evidence type="ECO:0000256" key="6">
    <source>
        <dbReference type="ARBA" id="ARBA00038357"/>
    </source>
</evidence>
<evidence type="ECO:0000256" key="5">
    <source>
        <dbReference type="ARBA" id="ARBA00023004"/>
    </source>
</evidence>
<keyword evidence="3" id="KW-0479">Metal-binding</keyword>
<dbReference type="EMBL" id="OZ022406">
    <property type="protein sequence ID" value="CAK9437157.1"/>
    <property type="molecule type" value="Genomic_DNA"/>
</dbReference>
<comment type="subcellular location">
    <subcellularLocation>
        <location evidence="1">Endoplasmic reticulum</location>
    </subcellularLocation>
</comment>
<dbReference type="SUPFAM" id="SSF55856">
    <property type="entry name" value="Cytochrome b5-like heme/steroid binding domain"/>
    <property type="match status" value="1"/>
</dbReference>
<proteinExistence type="inferred from homology"/>
<dbReference type="GeneID" id="92206754"/>
<dbReference type="InterPro" id="IPR001199">
    <property type="entry name" value="Cyt_B5-like_heme/steroid-bd"/>
</dbReference>
<dbReference type="InterPro" id="IPR050577">
    <property type="entry name" value="MAPR/NEUFC/NENF-like"/>
</dbReference>
<dbReference type="PANTHER" id="PTHR10281:SF72">
    <property type="entry name" value="NEUDESIN"/>
    <property type="match status" value="1"/>
</dbReference>
<dbReference type="SMART" id="SM01117">
    <property type="entry name" value="Cyt-b5"/>
    <property type="match status" value="1"/>
</dbReference>
<dbReference type="Gene3D" id="3.10.120.10">
    <property type="entry name" value="Cytochrome b5-like heme/steroid binding domain"/>
    <property type="match status" value="1"/>
</dbReference>
<gene>
    <name evidence="9" type="ORF">LODBEIA_P15580</name>
</gene>
<evidence type="ECO:0000256" key="4">
    <source>
        <dbReference type="ARBA" id="ARBA00022824"/>
    </source>
</evidence>
<evidence type="ECO:0000256" key="1">
    <source>
        <dbReference type="ARBA" id="ARBA00004240"/>
    </source>
</evidence>
<keyword evidence="2" id="KW-0349">Heme</keyword>
<feature type="signal peptide" evidence="7">
    <location>
        <begin position="1"/>
        <end position="20"/>
    </location>
</feature>
<keyword evidence="10" id="KW-1185">Reference proteome</keyword>